<comment type="caution">
    <text evidence="1">The sequence shown here is derived from an EMBL/GenBank/DDBJ whole genome shotgun (WGS) entry which is preliminary data.</text>
</comment>
<organism evidence="1 2">
    <name type="scientific">Mordavella massiliensis</name>
    <dbReference type="NCBI Taxonomy" id="1871024"/>
    <lineage>
        <taxon>Bacteria</taxon>
        <taxon>Bacillati</taxon>
        <taxon>Bacillota</taxon>
        <taxon>Clostridia</taxon>
        <taxon>Eubacteriales</taxon>
        <taxon>Clostridiaceae</taxon>
        <taxon>Mordavella</taxon>
    </lineage>
</organism>
<dbReference type="RefSeq" id="WP_204909304.1">
    <property type="nucleotide sequence ID" value="NZ_JACJLV010000029.1"/>
</dbReference>
<name>A0A938X290_9CLOT</name>
<dbReference type="SUPFAM" id="SSF55729">
    <property type="entry name" value="Acyl-CoA N-acyltransferases (Nat)"/>
    <property type="match status" value="1"/>
</dbReference>
<evidence type="ECO:0000313" key="1">
    <source>
        <dbReference type="EMBL" id="MBM6827280.1"/>
    </source>
</evidence>
<dbReference type="InterPro" id="IPR016181">
    <property type="entry name" value="Acyl_CoA_acyltransferase"/>
</dbReference>
<dbReference type="Proteomes" id="UP000713880">
    <property type="component" value="Unassembled WGS sequence"/>
</dbReference>
<dbReference type="Gene3D" id="3.40.630.30">
    <property type="match status" value="1"/>
</dbReference>
<protein>
    <submittedName>
        <fullName evidence="1">Uncharacterized protein</fullName>
    </submittedName>
</protein>
<reference evidence="1" key="2">
    <citation type="journal article" date="2021" name="Sci. Rep.">
        <title>The distribution of antibiotic resistance genes in chicken gut microbiota commensals.</title>
        <authorList>
            <person name="Juricova H."/>
            <person name="Matiasovicova J."/>
            <person name="Kubasova T."/>
            <person name="Cejkova D."/>
            <person name="Rychlik I."/>
        </authorList>
    </citation>
    <scope>NUCLEOTIDE SEQUENCE</scope>
    <source>
        <strain evidence="1">An420c</strain>
    </source>
</reference>
<proteinExistence type="predicted"/>
<evidence type="ECO:0000313" key="2">
    <source>
        <dbReference type="Proteomes" id="UP000713880"/>
    </source>
</evidence>
<dbReference type="EMBL" id="JACJLV010000029">
    <property type="protein sequence ID" value="MBM6827280.1"/>
    <property type="molecule type" value="Genomic_DNA"/>
</dbReference>
<sequence length="93" mass="10562">MKGINNEVYKKVFLKNNKKCLIRNATGDDAQEVLNIFLLTHDQTDFLSSYKDETSIDMAFEKQFLTDRETAAREVYLCAIVDGHIVGTGLTDK</sequence>
<gene>
    <name evidence="1" type="ORF">H6A13_09285</name>
</gene>
<dbReference type="AlphaFoldDB" id="A0A938X290"/>
<accession>A0A938X290</accession>
<reference evidence="1" key="1">
    <citation type="submission" date="2020-08" db="EMBL/GenBank/DDBJ databases">
        <authorList>
            <person name="Cejkova D."/>
            <person name="Kubasova T."/>
            <person name="Jahodarova E."/>
            <person name="Rychlik I."/>
        </authorList>
    </citation>
    <scope>NUCLEOTIDE SEQUENCE</scope>
    <source>
        <strain evidence="1">An420c</strain>
    </source>
</reference>
<keyword evidence="2" id="KW-1185">Reference proteome</keyword>